<evidence type="ECO:0000256" key="4">
    <source>
        <dbReference type="ARBA" id="ARBA00022989"/>
    </source>
</evidence>
<dbReference type="Gene3D" id="1.20.1250.20">
    <property type="entry name" value="MFS general substrate transporter like domains"/>
    <property type="match status" value="1"/>
</dbReference>
<gene>
    <name evidence="10" type="ordered locus">TKWG_20690</name>
</gene>
<keyword evidence="3 8" id="KW-0812">Transmembrane</keyword>
<feature type="transmembrane region" description="Helical" evidence="8">
    <location>
        <begin position="306"/>
        <end position="328"/>
    </location>
</feature>
<accession>I3UFT0</accession>
<evidence type="ECO:0000256" key="5">
    <source>
        <dbReference type="ARBA" id="ARBA00023136"/>
    </source>
</evidence>
<dbReference type="HOGENOM" id="CLU_001265_10_6_4"/>
<dbReference type="PROSITE" id="PS50850">
    <property type="entry name" value="MFS"/>
    <property type="match status" value="1"/>
</dbReference>
<feature type="transmembrane region" description="Helical" evidence="8">
    <location>
        <begin position="108"/>
        <end position="128"/>
    </location>
</feature>
<dbReference type="InterPro" id="IPR036259">
    <property type="entry name" value="MFS_trans_sf"/>
</dbReference>
<dbReference type="Proteomes" id="UP000005267">
    <property type="component" value="Chromosome"/>
</dbReference>
<reference evidence="10 11" key="1">
    <citation type="journal article" date="2011" name="J. Bacteriol.">
        <title>Whole-genome shotgun sequencing of the sulfur-oxidizing chemoautotroph Tetrathiobacter kashmirensis.</title>
        <authorList>
            <person name="Ghosh W."/>
            <person name="George A."/>
            <person name="Agarwal A."/>
            <person name="Raj P."/>
            <person name="Alam M."/>
            <person name="Pyne P."/>
            <person name="Das Gupta S.K."/>
        </authorList>
    </citation>
    <scope>NUCLEOTIDE SEQUENCE [LARGE SCALE GENOMIC DNA]</scope>
    <source>
        <strain evidence="10 11">WT001</strain>
    </source>
</reference>
<dbReference type="RefSeq" id="WP_014751959.1">
    <property type="nucleotide sequence ID" value="NC_017964.1"/>
</dbReference>
<evidence type="ECO:0000259" key="9">
    <source>
        <dbReference type="PROSITE" id="PS50850"/>
    </source>
</evidence>
<evidence type="ECO:0000256" key="2">
    <source>
        <dbReference type="ARBA" id="ARBA00022448"/>
    </source>
</evidence>
<dbReference type="SUPFAM" id="SSF103473">
    <property type="entry name" value="MFS general substrate transporter"/>
    <property type="match status" value="1"/>
</dbReference>
<evidence type="ECO:0000313" key="11">
    <source>
        <dbReference type="Proteomes" id="UP000005267"/>
    </source>
</evidence>
<dbReference type="GO" id="GO:0012505">
    <property type="term" value="C:endomembrane system"/>
    <property type="evidence" value="ECO:0007669"/>
    <property type="project" value="UniProtKB-SubCell"/>
</dbReference>
<dbReference type="InterPro" id="IPR020846">
    <property type="entry name" value="MFS_dom"/>
</dbReference>
<organism evidence="10 11">
    <name type="scientific">Advenella kashmirensis (strain DSM 17095 / LMG 22695 / WT001)</name>
    <name type="common">Tetrathiobacter kashmirensis</name>
    <dbReference type="NCBI Taxonomy" id="1036672"/>
    <lineage>
        <taxon>Bacteria</taxon>
        <taxon>Pseudomonadati</taxon>
        <taxon>Pseudomonadota</taxon>
        <taxon>Betaproteobacteria</taxon>
        <taxon>Burkholderiales</taxon>
        <taxon>Alcaligenaceae</taxon>
    </lineage>
</organism>
<reference evidence="11" key="2">
    <citation type="journal article" date="2013" name="PLoS ONE">
        <title>Genome implosion elicits host-confinement in Alcaligenaceae: evidence from the comparative genomics of Tetrathiobacter kashmirensis, a pathogen in the making.</title>
        <authorList>
            <person name="Ghosh W."/>
            <person name="Alam M."/>
            <person name="Roy C."/>
            <person name="Pyne P."/>
            <person name="George A."/>
            <person name="Chakraborty R."/>
            <person name="Majumder S."/>
            <person name="Agarwal A."/>
            <person name="Chakraborty S."/>
            <person name="Majumdar S."/>
            <person name="Gupta S.K."/>
        </authorList>
    </citation>
    <scope>NUCLEOTIDE SEQUENCE [LARGE SCALE GENOMIC DNA]</scope>
    <source>
        <strain evidence="11">WT001</strain>
    </source>
</reference>
<feature type="transmembrane region" description="Helical" evidence="8">
    <location>
        <begin position="164"/>
        <end position="186"/>
    </location>
</feature>
<name>I3UFT0_ADVKW</name>
<feature type="transmembrane region" description="Helical" evidence="8">
    <location>
        <begin position="335"/>
        <end position="355"/>
    </location>
</feature>
<evidence type="ECO:0000256" key="3">
    <source>
        <dbReference type="ARBA" id="ARBA00022692"/>
    </source>
</evidence>
<feature type="transmembrane region" description="Helical" evidence="8">
    <location>
        <begin position="140"/>
        <end position="158"/>
    </location>
</feature>
<evidence type="ECO:0000256" key="7">
    <source>
        <dbReference type="SAM" id="MobiDB-lite"/>
    </source>
</evidence>
<feature type="region of interest" description="Disordered" evidence="7">
    <location>
        <begin position="1"/>
        <end position="51"/>
    </location>
</feature>
<feature type="transmembrane region" description="Helical" evidence="8">
    <location>
        <begin position="73"/>
        <end position="96"/>
    </location>
</feature>
<feature type="domain" description="Major facilitator superfamily (MFS) profile" evidence="9">
    <location>
        <begin position="71"/>
        <end position="453"/>
    </location>
</feature>
<keyword evidence="4 8" id="KW-1133">Transmembrane helix</keyword>
<evidence type="ECO:0000256" key="8">
    <source>
        <dbReference type="SAM" id="Phobius"/>
    </source>
</evidence>
<dbReference type="GO" id="GO:0005886">
    <property type="term" value="C:plasma membrane"/>
    <property type="evidence" value="ECO:0007669"/>
    <property type="project" value="TreeGrafter"/>
</dbReference>
<evidence type="ECO:0000256" key="1">
    <source>
        <dbReference type="ARBA" id="ARBA00004127"/>
    </source>
</evidence>
<dbReference type="AlphaFoldDB" id="I3UFT0"/>
<dbReference type="EMBL" id="CP003555">
    <property type="protein sequence ID" value="AFK63868.1"/>
    <property type="molecule type" value="Genomic_DNA"/>
</dbReference>
<dbReference type="InterPro" id="IPR005829">
    <property type="entry name" value="Sugar_transporter_CS"/>
</dbReference>
<dbReference type="PANTHER" id="PTHR23501:SF191">
    <property type="entry name" value="VACUOLAR BASIC AMINO ACID TRANSPORTER 4"/>
    <property type="match status" value="1"/>
</dbReference>
<dbReference type="GO" id="GO:0022857">
    <property type="term" value="F:transmembrane transporter activity"/>
    <property type="evidence" value="ECO:0007669"/>
    <property type="project" value="InterPro"/>
</dbReference>
<feature type="transmembrane region" description="Helical" evidence="8">
    <location>
        <begin position="361"/>
        <end position="383"/>
    </location>
</feature>
<feature type="transmembrane region" description="Helical" evidence="8">
    <location>
        <begin position="227"/>
        <end position="246"/>
    </location>
</feature>
<dbReference type="CDD" id="cd17473">
    <property type="entry name" value="MFS_arabinose_efflux_permease_like"/>
    <property type="match status" value="1"/>
</dbReference>
<keyword evidence="2" id="KW-0813">Transport</keyword>
<dbReference type="STRING" id="1036672.TKWG_20690"/>
<feature type="transmembrane region" description="Helical" evidence="8">
    <location>
        <begin position="426"/>
        <end position="446"/>
    </location>
</feature>
<dbReference type="InterPro" id="IPR011701">
    <property type="entry name" value="MFS"/>
</dbReference>
<feature type="transmembrane region" description="Helical" evidence="8">
    <location>
        <begin position="266"/>
        <end position="286"/>
    </location>
</feature>
<keyword evidence="11" id="KW-1185">Reference proteome</keyword>
<proteinExistence type="predicted"/>
<evidence type="ECO:0000313" key="10">
    <source>
        <dbReference type="EMBL" id="AFK63868.1"/>
    </source>
</evidence>
<dbReference type="PROSITE" id="PS00216">
    <property type="entry name" value="SUGAR_TRANSPORT_1"/>
    <property type="match status" value="1"/>
</dbReference>
<feature type="transmembrane region" description="Helical" evidence="8">
    <location>
        <begin position="395"/>
        <end position="414"/>
    </location>
</feature>
<evidence type="ECO:0000256" key="6">
    <source>
        <dbReference type="ARBA" id="ARBA00044273"/>
    </source>
</evidence>
<keyword evidence="5 8" id="KW-0472">Membrane</keyword>
<feature type="transmembrane region" description="Helical" evidence="8">
    <location>
        <begin position="198"/>
        <end position="221"/>
    </location>
</feature>
<comment type="subcellular location">
    <subcellularLocation>
        <location evidence="1">Endomembrane system</location>
        <topology evidence="1">Multi-pass membrane protein</topology>
    </subcellularLocation>
</comment>
<protein>
    <recommendedName>
        <fullName evidence="6">MFS-type drug efflux transporter P55</fullName>
    </recommendedName>
</protein>
<sequence>MTTDTPPTSPAGQHANKPRKSHQPGLEVAASQAAAGKTHGADHSLMPPADDVAQTRTLPAPVFSARRLAARKLVLLLVATLTIMAGIIIAPSLPAIATRFADSEHIALLSRMVLTLPSLFVALSAPLAGMLADRFGRKGLLVMAIALYGVSGASGLIADSLTALLVGRAVLGVAIGAIITLSTALIGDYFTGAERERYLGLQQAFVQLGGVVFVMSGGLLAEVHWRMPFVIYGAALVLIPAVMYCLTEPQRPRALHSATKLTDAPVNWLVVGTVCLLAFLINVSFYTVPSQLQFHMQALNIYNASGFGMVLGAFNLAGGMAALCFGALKRRLDTTLIFLLGFSLMAAGFGLLSAASHFGALVLANAILGAGLGIAMPNVMSTAIAHSAPALRGRIAGMAATSIFIGQFISPFVSQYWVAVVGYADMFRNVGLIMATLAVLSLLPALRNGWITLIGQKT</sequence>
<dbReference type="Pfam" id="PF07690">
    <property type="entry name" value="MFS_1"/>
    <property type="match status" value="1"/>
</dbReference>
<dbReference type="PANTHER" id="PTHR23501">
    <property type="entry name" value="MAJOR FACILITATOR SUPERFAMILY"/>
    <property type="match status" value="1"/>
</dbReference>
<dbReference type="KEGG" id="aka:TKWG_20690"/>